<proteinExistence type="predicted"/>
<keyword evidence="1" id="KW-0472">Membrane</keyword>
<feature type="non-terminal residue" evidence="2">
    <location>
        <position position="160"/>
    </location>
</feature>
<keyword evidence="1" id="KW-0812">Transmembrane</keyword>
<keyword evidence="1" id="KW-1133">Transmembrane helix</keyword>
<reference evidence="2" key="1">
    <citation type="journal article" date="2021" name="Mol. Ecol. Resour.">
        <title>Phylogenomic analyses of the genus Drosophila reveals genomic signals of climate adaptation.</title>
        <authorList>
            <person name="Li F."/>
            <person name="Rane R.V."/>
            <person name="Luria V."/>
            <person name="Xiong Z."/>
            <person name="Chen J."/>
            <person name="Li Z."/>
            <person name="Catullo R.A."/>
            <person name="Griffin P.C."/>
            <person name="Schiffer M."/>
            <person name="Pearce S."/>
            <person name="Lee S.F."/>
            <person name="McElroy K."/>
            <person name="Stocker A."/>
            <person name="Shirriffs J."/>
            <person name="Cockerell F."/>
            <person name="Coppin C."/>
            <person name="Sgro C.M."/>
            <person name="Karger A."/>
            <person name="Cain J.W."/>
            <person name="Weber J.A."/>
            <person name="Santpere G."/>
            <person name="Kirschner M.W."/>
            <person name="Hoffmann A.A."/>
            <person name="Oakeshott J.G."/>
            <person name="Zhang G."/>
        </authorList>
    </citation>
    <scope>NUCLEOTIDE SEQUENCE</scope>
    <source>
        <strain evidence="2">BGI-SZ-2011g</strain>
    </source>
</reference>
<dbReference type="EMBL" id="JAJJHW010000095">
    <property type="protein sequence ID" value="KAH8386721.1"/>
    <property type="molecule type" value="Genomic_DNA"/>
</dbReference>
<protein>
    <submittedName>
        <fullName evidence="2">Uncharacterized protein</fullName>
    </submittedName>
</protein>
<evidence type="ECO:0000313" key="3">
    <source>
        <dbReference type="Proteomes" id="UP001200034"/>
    </source>
</evidence>
<feature type="transmembrane region" description="Helical" evidence="1">
    <location>
        <begin position="12"/>
        <end position="31"/>
    </location>
</feature>
<evidence type="ECO:0000256" key="1">
    <source>
        <dbReference type="SAM" id="Phobius"/>
    </source>
</evidence>
<gene>
    <name evidence="2" type="ORF">KR093_002168</name>
</gene>
<name>A0AAD4KB39_9MUSC</name>
<sequence>MSEFSFCRYEIFPLMFWFVFGMSLMGTYCSIREYVQIFWNPNCRLHMSRPRHFTVFGPHVLRKARLFGSLFMCNCWLLLVYGLLSVRPQFLMPWLFVNSLVLKLDMLLWIFDLLTGRLQLESNTIYPMLRLFGSVALVNCVRKVFENAIKSNLSHALRIF</sequence>
<dbReference type="AlphaFoldDB" id="A0AAD4KB39"/>
<comment type="caution">
    <text evidence="2">The sequence shown here is derived from an EMBL/GenBank/DDBJ whole genome shotgun (WGS) entry which is preliminary data.</text>
</comment>
<feature type="transmembrane region" description="Helical" evidence="1">
    <location>
        <begin position="66"/>
        <end position="84"/>
    </location>
</feature>
<organism evidence="2 3">
    <name type="scientific">Drosophila rubida</name>
    <dbReference type="NCBI Taxonomy" id="30044"/>
    <lineage>
        <taxon>Eukaryota</taxon>
        <taxon>Metazoa</taxon>
        <taxon>Ecdysozoa</taxon>
        <taxon>Arthropoda</taxon>
        <taxon>Hexapoda</taxon>
        <taxon>Insecta</taxon>
        <taxon>Pterygota</taxon>
        <taxon>Neoptera</taxon>
        <taxon>Endopterygota</taxon>
        <taxon>Diptera</taxon>
        <taxon>Brachycera</taxon>
        <taxon>Muscomorpha</taxon>
        <taxon>Ephydroidea</taxon>
        <taxon>Drosophilidae</taxon>
        <taxon>Drosophila</taxon>
    </lineage>
</organism>
<dbReference type="Proteomes" id="UP001200034">
    <property type="component" value="Unassembled WGS sequence"/>
</dbReference>
<keyword evidence="3" id="KW-1185">Reference proteome</keyword>
<accession>A0AAD4KB39</accession>
<evidence type="ECO:0000313" key="2">
    <source>
        <dbReference type="EMBL" id="KAH8386721.1"/>
    </source>
</evidence>